<evidence type="ECO:0000256" key="4">
    <source>
        <dbReference type="ARBA" id="ARBA00022825"/>
    </source>
</evidence>
<comment type="caution">
    <text evidence="8">The sequence shown here is derived from an EMBL/GenBank/DDBJ whole genome shotgun (WGS) entry which is preliminary data.</text>
</comment>
<evidence type="ECO:0000313" key="9">
    <source>
        <dbReference type="Proteomes" id="UP000193944"/>
    </source>
</evidence>
<evidence type="ECO:0000259" key="7">
    <source>
        <dbReference type="Pfam" id="PF00082"/>
    </source>
</evidence>
<feature type="active site" description="Charge relay system" evidence="5">
    <location>
        <position position="572"/>
    </location>
</feature>
<dbReference type="PANTHER" id="PTHR43806:SF11">
    <property type="entry name" value="CEREVISIN-RELATED"/>
    <property type="match status" value="1"/>
</dbReference>
<keyword evidence="3 5" id="KW-0378">Hydrolase</keyword>
<dbReference type="InterPro" id="IPR023828">
    <property type="entry name" value="Peptidase_S8_Ser-AS"/>
</dbReference>
<name>A0A1Y1VV24_9FUNG</name>
<proteinExistence type="inferred from homology"/>
<dbReference type="GO" id="GO:0005615">
    <property type="term" value="C:extracellular space"/>
    <property type="evidence" value="ECO:0007669"/>
    <property type="project" value="TreeGrafter"/>
</dbReference>
<evidence type="ECO:0000256" key="1">
    <source>
        <dbReference type="ARBA" id="ARBA00011073"/>
    </source>
</evidence>
<dbReference type="EMBL" id="MCFG01000476">
    <property type="protein sequence ID" value="ORX65138.1"/>
    <property type="molecule type" value="Genomic_DNA"/>
</dbReference>
<dbReference type="PANTHER" id="PTHR43806">
    <property type="entry name" value="PEPTIDASE S8"/>
    <property type="match status" value="1"/>
</dbReference>
<dbReference type="PRINTS" id="PR00723">
    <property type="entry name" value="SUBTILISIN"/>
</dbReference>
<gene>
    <name evidence="8" type="ORF">BCR32DRAFT_286653</name>
</gene>
<comment type="similarity">
    <text evidence="1 5 6">Belongs to the peptidase S8 family.</text>
</comment>
<dbReference type="Pfam" id="PF00082">
    <property type="entry name" value="Peptidase_S8"/>
    <property type="match status" value="1"/>
</dbReference>
<sequence length="1316" mass="152515">MNNYFLLFKVILILNCFIGVYTENTKNEKYMIAILRKKSDNNYYDESPTIQDKIDDFVNDKMNEIYNIIEENKDSYILSNGKQDEKLKELDSVLLEKRSDLNITKKISFINKFGRKNSKYSPDNLSSNYSKRSKDSMVEYIPFESKLVNHICPIKNFYAISVYLSLKTKEIICHLSHVIYCRKVEKIDIPVIDPQNENNNSTNVTDTIDTIDTINTTDIDDTTEAVDIINDAVDTNDTTEAVDNNYTIDSTDTTEAVDINNSIYTTDTVDINDTTEAVDINDDNENNSTIYYDIDAIKRETNWSDVSVQEISYNPNHLALLSQGAFPNLNKSRDTNYYYPSSAGEGIDIYLIDSGLYTNHEDFYKNEKINGNRTITCDAIFTEDNSHYTSGEEKYKCNGVESSNEFPNHGILVSSLAGGNLYGVAKKANIHMIAIDFTGDDALRSFDYILQHGKPHKTIISMSFGSYQEYDPFMDAKLDELINNGIIIFSGAGNDSRNCCAHKNENGFMLFSSYRKTITVGAATINKNGNGYMKVDYSNFGDCVDIFAPCEGYFPYLEEGSTTDVSSISGTSSSTPIAAGVAALIMSEHPEIKFDNELMRKTLIEMSVKNAIDFITIPSYEYPHDTPNRFINNGKKRIFYKNDFNIHCGGKTHRTCSDGECCTKDGECISLENHPGDQCFIENGCQSEFGYCTSIEKSIEDCENELNENNECLIENEEKDISEDQCFIMNSSKCQKFYYNQLSDQSICSIAKENNNNKFKFINNFNMKLLNEKMKNCPEYLMKYQNECHDYINENYNECFIRYPLDYDNDTLKLIYIMDVDDLIDQCNSIKTDKCMKFYKNAKEEILNNSSCSNLYEKGGLNILSILHLIEEENEDIINNTFSTIMEYDEYNKKCDLIFEKGSLIKNCYGEIYNYNDCILEKDYYYGNDDNNNDNNNDDEEEEDENDTYRYTNDELKQRYGFIENCIYVKTDNCMKFYKNSTEAILNIPSCSTLYESGDKSVLDFTSILNGNEEDDIKNTFKIYMGFKEKCDSLLEKDTVMENCNKELEEYKECFFDTLTITNTTTTNEILEKCNIIYNEKCREFYSSYDSILKNCYYIHHQFKKIDILENAKEIINFYDNICVFNPSNELKENIRYNCKEMLLNLNDECLFEYYPGMNNDELVKKCEIFESEECQKIKFKLINSGSCRLVDSYSNLDDNDEDDENSIIINKYQTIYSKNERVCESLRDDGVKQFYINNCEYSLTEYENCNLNEKPFNDDDLIYKCNQFLNCQEFYDNPSMYIDEDCDIAQVFKNIEIFDKSSENYNFYKDRCHFN</sequence>
<protein>
    <recommendedName>
        <fullName evidence="7">Peptidase S8/S53 domain-containing protein</fullName>
    </recommendedName>
</protein>
<dbReference type="PROSITE" id="PS51892">
    <property type="entry name" value="SUBTILASE"/>
    <property type="match status" value="1"/>
</dbReference>
<reference evidence="8 9" key="2">
    <citation type="submission" date="2016-08" db="EMBL/GenBank/DDBJ databases">
        <title>Pervasive Adenine N6-methylation of Active Genes in Fungi.</title>
        <authorList>
            <consortium name="DOE Joint Genome Institute"/>
            <person name="Mondo S.J."/>
            <person name="Dannebaum R.O."/>
            <person name="Kuo R.C."/>
            <person name="Labutti K."/>
            <person name="Haridas S."/>
            <person name="Kuo A."/>
            <person name="Salamov A."/>
            <person name="Ahrendt S.R."/>
            <person name="Lipzen A."/>
            <person name="Sullivan W."/>
            <person name="Andreopoulos W.B."/>
            <person name="Clum A."/>
            <person name="Lindquist E."/>
            <person name="Daum C."/>
            <person name="Ramamoorthy G.K."/>
            <person name="Gryganskyi A."/>
            <person name="Culley D."/>
            <person name="Magnuson J.K."/>
            <person name="James T.Y."/>
            <person name="O'Malley M.A."/>
            <person name="Stajich J.E."/>
            <person name="Spatafora J.W."/>
            <person name="Visel A."/>
            <person name="Grigoriev I.V."/>
        </authorList>
    </citation>
    <scope>NUCLEOTIDE SEQUENCE [LARGE SCALE GENOMIC DNA]</scope>
    <source>
        <strain evidence="8 9">S4</strain>
    </source>
</reference>
<keyword evidence="4 5" id="KW-0720">Serine protease</keyword>
<dbReference type="STRING" id="1754192.A0A1Y1VV24"/>
<accession>A0A1Y1VV24</accession>
<organism evidence="8 9">
    <name type="scientific">Anaeromyces robustus</name>
    <dbReference type="NCBI Taxonomy" id="1754192"/>
    <lineage>
        <taxon>Eukaryota</taxon>
        <taxon>Fungi</taxon>
        <taxon>Fungi incertae sedis</taxon>
        <taxon>Chytridiomycota</taxon>
        <taxon>Chytridiomycota incertae sedis</taxon>
        <taxon>Neocallimastigomycetes</taxon>
        <taxon>Neocallimastigales</taxon>
        <taxon>Neocallimastigaceae</taxon>
        <taxon>Anaeromyces</taxon>
    </lineage>
</organism>
<dbReference type="GO" id="GO:0006508">
    <property type="term" value="P:proteolysis"/>
    <property type="evidence" value="ECO:0007669"/>
    <property type="project" value="UniProtKB-KW"/>
</dbReference>
<evidence type="ECO:0000256" key="3">
    <source>
        <dbReference type="ARBA" id="ARBA00022801"/>
    </source>
</evidence>
<dbReference type="InterPro" id="IPR050131">
    <property type="entry name" value="Peptidase_S8_subtilisin-like"/>
</dbReference>
<dbReference type="Proteomes" id="UP000193944">
    <property type="component" value="Unassembled WGS sequence"/>
</dbReference>
<dbReference type="InterPro" id="IPR023827">
    <property type="entry name" value="Peptidase_S8_Asp-AS"/>
</dbReference>
<dbReference type="InterPro" id="IPR036852">
    <property type="entry name" value="Peptidase_S8/S53_dom_sf"/>
</dbReference>
<keyword evidence="9" id="KW-1185">Reference proteome</keyword>
<evidence type="ECO:0000256" key="5">
    <source>
        <dbReference type="PROSITE-ProRule" id="PRU01240"/>
    </source>
</evidence>
<feature type="domain" description="Peptidase S8/S53" evidence="7">
    <location>
        <begin position="344"/>
        <end position="607"/>
    </location>
</feature>
<evidence type="ECO:0000313" key="8">
    <source>
        <dbReference type="EMBL" id="ORX65138.1"/>
    </source>
</evidence>
<dbReference type="InterPro" id="IPR015500">
    <property type="entry name" value="Peptidase_S8_subtilisin-rel"/>
</dbReference>
<dbReference type="OrthoDB" id="19448at2759"/>
<dbReference type="InterPro" id="IPR000209">
    <property type="entry name" value="Peptidase_S8/S53_dom"/>
</dbReference>
<dbReference type="GO" id="GO:0004252">
    <property type="term" value="F:serine-type endopeptidase activity"/>
    <property type="evidence" value="ECO:0007669"/>
    <property type="project" value="UniProtKB-UniRule"/>
</dbReference>
<evidence type="ECO:0000256" key="2">
    <source>
        <dbReference type="ARBA" id="ARBA00022670"/>
    </source>
</evidence>
<dbReference type="PROSITE" id="PS00136">
    <property type="entry name" value="SUBTILASE_ASP"/>
    <property type="match status" value="1"/>
</dbReference>
<dbReference type="SUPFAM" id="SSF52743">
    <property type="entry name" value="Subtilisin-like"/>
    <property type="match status" value="1"/>
</dbReference>
<feature type="active site" description="Charge relay system" evidence="5">
    <location>
        <position position="353"/>
    </location>
</feature>
<feature type="active site" description="Charge relay system" evidence="5">
    <location>
        <position position="409"/>
    </location>
</feature>
<dbReference type="Gene3D" id="3.40.50.200">
    <property type="entry name" value="Peptidase S8/S53 domain"/>
    <property type="match status" value="1"/>
</dbReference>
<evidence type="ECO:0000256" key="6">
    <source>
        <dbReference type="RuleBase" id="RU003355"/>
    </source>
</evidence>
<keyword evidence="2 5" id="KW-0645">Protease</keyword>
<dbReference type="PROSITE" id="PS00138">
    <property type="entry name" value="SUBTILASE_SER"/>
    <property type="match status" value="1"/>
</dbReference>
<reference evidence="8 9" key="1">
    <citation type="submission" date="2016-08" db="EMBL/GenBank/DDBJ databases">
        <title>A Parts List for Fungal Cellulosomes Revealed by Comparative Genomics.</title>
        <authorList>
            <consortium name="DOE Joint Genome Institute"/>
            <person name="Haitjema C.H."/>
            <person name="Gilmore S.P."/>
            <person name="Henske J.K."/>
            <person name="Solomon K.V."/>
            <person name="De Groot R."/>
            <person name="Kuo A."/>
            <person name="Mondo S.J."/>
            <person name="Salamov A.A."/>
            <person name="Labutti K."/>
            <person name="Zhao Z."/>
            <person name="Chiniquy J."/>
            <person name="Barry K."/>
            <person name="Brewer H.M."/>
            <person name="Purvine S.O."/>
            <person name="Wright A.T."/>
            <person name="Boxma B."/>
            <person name="Van Alen T."/>
            <person name="Hackstein J.H."/>
            <person name="Baker S.E."/>
            <person name="Grigoriev I.V."/>
            <person name="O'Malley M.A."/>
        </authorList>
    </citation>
    <scope>NUCLEOTIDE SEQUENCE [LARGE SCALE GENOMIC DNA]</scope>
    <source>
        <strain evidence="8 9">S4</strain>
    </source>
</reference>